<evidence type="ECO:0000313" key="1">
    <source>
        <dbReference type="EMBL" id="CAG8641539.1"/>
    </source>
</evidence>
<feature type="non-terminal residue" evidence="1">
    <location>
        <position position="1"/>
    </location>
</feature>
<evidence type="ECO:0000313" key="2">
    <source>
        <dbReference type="Proteomes" id="UP000789901"/>
    </source>
</evidence>
<dbReference type="EMBL" id="CAJVQB010004632">
    <property type="protein sequence ID" value="CAG8641539.1"/>
    <property type="molecule type" value="Genomic_DNA"/>
</dbReference>
<comment type="caution">
    <text evidence="1">The sequence shown here is derived from an EMBL/GenBank/DDBJ whole genome shotgun (WGS) entry which is preliminary data.</text>
</comment>
<proteinExistence type="predicted"/>
<dbReference type="Proteomes" id="UP000789901">
    <property type="component" value="Unassembled WGS sequence"/>
</dbReference>
<sequence length="377" mass="42917">CMDVVGKVVALQDKNMKITNTLHYCANHLKDCPYFAIKCSPEQIQNIINLALAVLTSKKHIAISHIDENEKENSISTISTHSSGSFLKKQSTLFQYIGQHLNASEVPNNRILINATNEVQTTIKDLACNDKIGITIAFDGWHNVVNQELMGIVFITSSEETLIWGAEDISIERQRKEEVIIRIRNLFEETLVTKDDAALNNDLTLPSKIKVTVNHDSFWESLIMLYNLLHPFCKALDLMQCDKAHLHNVLYSFGFIMQIFKELELHANILQTYKKKFNIQLHYFSSSINSVPIVSSSINSVPIASTSEETDNNDNGDEDSSLEADWDVEEFEEEQDDFDEVDIDFLSSEIYSAENQAVKWELQNLFLSNLPFSFKNI</sequence>
<gene>
    <name evidence="1" type="ORF">GMARGA_LOCUS8871</name>
</gene>
<accession>A0ABN7UNR0</accession>
<name>A0ABN7UNR0_GIGMA</name>
<organism evidence="1 2">
    <name type="scientific">Gigaspora margarita</name>
    <dbReference type="NCBI Taxonomy" id="4874"/>
    <lineage>
        <taxon>Eukaryota</taxon>
        <taxon>Fungi</taxon>
        <taxon>Fungi incertae sedis</taxon>
        <taxon>Mucoromycota</taxon>
        <taxon>Glomeromycotina</taxon>
        <taxon>Glomeromycetes</taxon>
        <taxon>Diversisporales</taxon>
        <taxon>Gigasporaceae</taxon>
        <taxon>Gigaspora</taxon>
    </lineage>
</organism>
<keyword evidence="2" id="KW-1185">Reference proteome</keyword>
<reference evidence="1 2" key="1">
    <citation type="submission" date="2021-06" db="EMBL/GenBank/DDBJ databases">
        <authorList>
            <person name="Kallberg Y."/>
            <person name="Tangrot J."/>
            <person name="Rosling A."/>
        </authorList>
    </citation>
    <scope>NUCLEOTIDE SEQUENCE [LARGE SCALE GENOMIC DNA]</scope>
    <source>
        <strain evidence="1 2">120-4 pot B 10/14</strain>
    </source>
</reference>
<protein>
    <submittedName>
        <fullName evidence="1">11930_t:CDS:1</fullName>
    </submittedName>
</protein>